<protein>
    <submittedName>
        <fullName evidence="2">N-acetyltransferase</fullName>
        <ecNumber evidence="2">2.3.1.-</ecNumber>
    </submittedName>
</protein>
<dbReference type="Proteomes" id="UP001279681">
    <property type="component" value="Unassembled WGS sequence"/>
</dbReference>
<proteinExistence type="predicted"/>
<dbReference type="PROSITE" id="PS51186">
    <property type="entry name" value="GNAT"/>
    <property type="match status" value="1"/>
</dbReference>
<dbReference type="Gene3D" id="3.40.630.30">
    <property type="match status" value="1"/>
</dbReference>
<gene>
    <name evidence="2" type="ORF">RFV38_13225</name>
</gene>
<dbReference type="EC" id="2.3.1.-" evidence="2"/>
<dbReference type="RefSeq" id="WP_320314773.1">
    <property type="nucleotide sequence ID" value="NZ_JAVIKH010000044.1"/>
</dbReference>
<comment type="caution">
    <text evidence="2">The sequence shown here is derived from an EMBL/GenBank/DDBJ whole genome shotgun (WGS) entry which is preliminary data.</text>
</comment>
<evidence type="ECO:0000313" key="3">
    <source>
        <dbReference type="Proteomes" id="UP001279681"/>
    </source>
</evidence>
<accession>A0ABU4WD41</accession>
<feature type="domain" description="N-acetyltransferase" evidence="1">
    <location>
        <begin position="3"/>
        <end position="158"/>
    </location>
</feature>
<dbReference type="InterPro" id="IPR000182">
    <property type="entry name" value="GNAT_dom"/>
</dbReference>
<name>A0ABU4WD41_9FUSO</name>
<dbReference type="GO" id="GO:0016746">
    <property type="term" value="F:acyltransferase activity"/>
    <property type="evidence" value="ECO:0007669"/>
    <property type="project" value="UniProtKB-KW"/>
</dbReference>
<keyword evidence="2" id="KW-0808">Transferase</keyword>
<sequence length="216" mass="25309">MNVVIRSEEEKDYRRVEEIAREAFWNLYFPGAHEHYVVHKMREHKDFIKELTFVIEVNGKVEGAIFYSNSKIVEKDEVEYKTISFGPVFISPEYHRKGLGRKLITYSIEEAKRLGYSVITTLGYPYHYKPYGFLGGKKYAISMPDMNYYTGLLVLPLYKGALDGVSGYAEFSDCFEVSSEEVDKFDKNFLYKEKRVQESQEEYEKACCEVDELEYS</sequence>
<evidence type="ECO:0000313" key="2">
    <source>
        <dbReference type="EMBL" id="MDX8337442.1"/>
    </source>
</evidence>
<dbReference type="EMBL" id="JAVIKH010000044">
    <property type="protein sequence ID" value="MDX8337442.1"/>
    <property type="molecule type" value="Genomic_DNA"/>
</dbReference>
<dbReference type="CDD" id="cd04301">
    <property type="entry name" value="NAT_SF"/>
    <property type="match status" value="1"/>
</dbReference>
<evidence type="ECO:0000259" key="1">
    <source>
        <dbReference type="PROSITE" id="PS51186"/>
    </source>
</evidence>
<keyword evidence="2" id="KW-0012">Acyltransferase</keyword>
<dbReference type="InterPro" id="IPR016181">
    <property type="entry name" value="Acyl_CoA_acyltransferase"/>
</dbReference>
<reference evidence="3" key="1">
    <citation type="submission" date="2023-07" db="EMBL/GenBank/DDBJ databases">
        <authorList>
            <person name="Colorado M.A."/>
            <person name="Villamil L.M."/>
            <person name="Melo J.F."/>
            <person name="Rodriguez J.A."/>
            <person name="Ruiz R.Y."/>
        </authorList>
    </citation>
    <scope>NUCLEOTIDE SEQUENCE [LARGE SCALE GENOMIC DNA]</scope>
    <source>
        <strain evidence="3">C33</strain>
    </source>
</reference>
<keyword evidence="3" id="KW-1185">Reference proteome</keyword>
<dbReference type="Pfam" id="PF00583">
    <property type="entry name" value="Acetyltransf_1"/>
    <property type="match status" value="1"/>
</dbReference>
<organism evidence="2 3">
    <name type="scientific">Candidatus Cetobacterium colombiensis</name>
    <dbReference type="NCBI Taxonomy" id="3073100"/>
    <lineage>
        <taxon>Bacteria</taxon>
        <taxon>Fusobacteriati</taxon>
        <taxon>Fusobacteriota</taxon>
        <taxon>Fusobacteriia</taxon>
        <taxon>Fusobacteriales</taxon>
        <taxon>Fusobacteriaceae</taxon>
        <taxon>Cetobacterium</taxon>
    </lineage>
</organism>
<dbReference type="SUPFAM" id="SSF55729">
    <property type="entry name" value="Acyl-CoA N-acyltransferases (Nat)"/>
    <property type="match status" value="1"/>
</dbReference>